<dbReference type="EMBL" id="JADULK010000004">
    <property type="protein sequence ID" value="MBH1929926.1"/>
    <property type="molecule type" value="Genomic_DNA"/>
</dbReference>
<dbReference type="Pfam" id="PF14076">
    <property type="entry name" value="DUF4258"/>
    <property type="match status" value="1"/>
</dbReference>
<dbReference type="AlphaFoldDB" id="A0A448S331"/>
<organism evidence="2 3">
    <name type="scientific">Serratia rubidaea</name>
    <name type="common">Serratia marinorubra</name>
    <dbReference type="NCBI Taxonomy" id="61652"/>
    <lineage>
        <taxon>Bacteria</taxon>
        <taxon>Pseudomonadati</taxon>
        <taxon>Pseudomonadota</taxon>
        <taxon>Gammaproteobacteria</taxon>
        <taxon>Enterobacterales</taxon>
        <taxon>Yersiniaceae</taxon>
        <taxon>Serratia</taxon>
    </lineage>
</organism>
<keyword evidence="4" id="KW-1185">Reference proteome</keyword>
<name>A0A448S331_SERRU</name>
<accession>A0A448S331</accession>
<gene>
    <name evidence="1" type="ORF">I5U13_09680</name>
    <name evidence="2" type="ORF">NCTC10036_00934</name>
</gene>
<reference evidence="2 3" key="1">
    <citation type="submission" date="2018-12" db="EMBL/GenBank/DDBJ databases">
        <authorList>
            <consortium name="Pathogen Informatics"/>
        </authorList>
    </citation>
    <scope>NUCLEOTIDE SEQUENCE [LARGE SCALE GENOMIC DNA]</scope>
    <source>
        <strain evidence="2 3">NCTC10036</strain>
    </source>
</reference>
<evidence type="ECO:0000313" key="4">
    <source>
        <dbReference type="Proteomes" id="UP000624159"/>
    </source>
</evidence>
<evidence type="ECO:0000313" key="1">
    <source>
        <dbReference type="EMBL" id="MBH1929926.1"/>
    </source>
</evidence>
<sequence>MDFIPPDNISEFPLRPAAARALLQQLATSHTERIFLSVHARQRMAERRISLRQILSVLGSRHSRFTELPHLTPAGDWKLNMLGVAAGERIEVVVVLKRVANDPAALVVTVMIQ</sequence>
<proteinExistence type="predicted"/>
<dbReference type="Proteomes" id="UP000281904">
    <property type="component" value="Chromosome"/>
</dbReference>
<dbReference type="RefSeq" id="WP_126530660.1">
    <property type="nucleotide sequence ID" value="NZ_JADULK010000004.1"/>
</dbReference>
<evidence type="ECO:0000313" key="2">
    <source>
        <dbReference type="EMBL" id="VEI62123.1"/>
    </source>
</evidence>
<dbReference type="EMBL" id="LR134493">
    <property type="protein sequence ID" value="VEI62123.1"/>
    <property type="molecule type" value="Genomic_DNA"/>
</dbReference>
<protein>
    <submittedName>
        <fullName evidence="1">DUF4258 domain-containing protein</fullName>
    </submittedName>
</protein>
<reference evidence="1 4" key="2">
    <citation type="submission" date="2020-11" db="EMBL/GenBank/DDBJ databases">
        <title>Enhanced detection system for hospital associated transmission using whole genome sequencing surveillance.</title>
        <authorList>
            <person name="Harrison L.H."/>
            <person name="Van Tyne D."/>
            <person name="Marsh J.W."/>
            <person name="Griffith M.P."/>
            <person name="Snyder D.J."/>
            <person name="Cooper V.S."/>
            <person name="Mustapha M."/>
        </authorList>
    </citation>
    <scope>NUCLEOTIDE SEQUENCE [LARGE SCALE GENOMIC DNA]</scope>
    <source>
        <strain evidence="1 4">SER00230</strain>
    </source>
</reference>
<dbReference type="InterPro" id="IPR025354">
    <property type="entry name" value="DUF4258"/>
</dbReference>
<dbReference type="Proteomes" id="UP000624159">
    <property type="component" value="Unassembled WGS sequence"/>
</dbReference>
<evidence type="ECO:0000313" key="3">
    <source>
        <dbReference type="Proteomes" id="UP000281904"/>
    </source>
</evidence>